<dbReference type="AlphaFoldDB" id="A0A1I7PI39"/>
<dbReference type="InterPro" id="IPR021993">
    <property type="entry name" value="ATPase-cat-bd"/>
</dbReference>
<comment type="similarity">
    <text evidence="2">Belongs to the cation transport ATPase (P-type) (TC 3.A.3) family. Type IB subfamily.</text>
</comment>
<dbReference type="GO" id="GO:0005507">
    <property type="term" value="F:copper ion binding"/>
    <property type="evidence" value="ECO:0007669"/>
    <property type="project" value="TreeGrafter"/>
</dbReference>
<dbReference type="Proteomes" id="UP000095228">
    <property type="component" value="Chromosome"/>
</dbReference>
<dbReference type="Pfam" id="PF00122">
    <property type="entry name" value="E1-E2_ATPase"/>
    <property type="match status" value="1"/>
</dbReference>
<keyword evidence="4" id="KW-1003">Cell membrane</keyword>
<proteinExistence type="inferred from homology"/>
<dbReference type="GO" id="GO:0043682">
    <property type="term" value="F:P-type divalent copper transporter activity"/>
    <property type="evidence" value="ECO:0007669"/>
    <property type="project" value="TreeGrafter"/>
</dbReference>
<evidence type="ECO:0000256" key="7">
    <source>
        <dbReference type="ARBA" id="ARBA00022723"/>
    </source>
</evidence>
<dbReference type="Pfam" id="PF00702">
    <property type="entry name" value="Hydrolase"/>
    <property type="match status" value="1"/>
</dbReference>
<keyword evidence="8" id="KW-0460">Magnesium</keyword>
<keyword evidence="5" id="KW-0597">Phosphoprotein</keyword>
<keyword evidence="3" id="KW-0813">Transport</keyword>
<keyword evidence="10 13" id="KW-1133">Transmembrane helix</keyword>
<dbReference type="InterPro" id="IPR001757">
    <property type="entry name" value="P_typ_ATPase"/>
</dbReference>
<evidence type="ECO:0000256" key="10">
    <source>
        <dbReference type="ARBA" id="ARBA00022989"/>
    </source>
</evidence>
<evidence type="ECO:0000256" key="13">
    <source>
        <dbReference type="SAM" id="Phobius"/>
    </source>
</evidence>
<dbReference type="PROSITE" id="PS00154">
    <property type="entry name" value="ATPASE_E1_E2"/>
    <property type="match status" value="1"/>
</dbReference>
<dbReference type="PANTHER" id="PTHR43520:SF5">
    <property type="entry name" value="CATION-TRANSPORTING P-TYPE ATPASE-RELATED"/>
    <property type="match status" value="1"/>
</dbReference>
<dbReference type="InterPro" id="IPR059000">
    <property type="entry name" value="ATPase_P-type_domA"/>
</dbReference>
<evidence type="ECO:0000256" key="11">
    <source>
        <dbReference type="ARBA" id="ARBA00023065"/>
    </source>
</evidence>
<dbReference type="Gene3D" id="3.30.70.100">
    <property type="match status" value="1"/>
</dbReference>
<keyword evidence="12 13" id="KW-0472">Membrane</keyword>
<keyword evidence="11" id="KW-0406">Ion transport</keyword>
<dbReference type="NCBIfam" id="TIGR01494">
    <property type="entry name" value="ATPase_P-type"/>
    <property type="match status" value="1"/>
</dbReference>
<dbReference type="GO" id="GO:0055070">
    <property type="term" value="P:copper ion homeostasis"/>
    <property type="evidence" value="ECO:0007669"/>
    <property type="project" value="TreeGrafter"/>
</dbReference>
<dbReference type="Pfam" id="PF12156">
    <property type="entry name" value="ATPase-cat_bd"/>
    <property type="match status" value="1"/>
</dbReference>
<dbReference type="InterPro" id="IPR023299">
    <property type="entry name" value="ATPase_P-typ_cyto_dom_N"/>
</dbReference>
<organism evidence="16 17">
    <name type="scientific">Lacunisphaera limnophila</name>
    <dbReference type="NCBI Taxonomy" id="1838286"/>
    <lineage>
        <taxon>Bacteria</taxon>
        <taxon>Pseudomonadati</taxon>
        <taxon>Verrucomicrobiota</taxon>
        <taxon>Opitutia</taxon>
        <taxon>Opitutales</taxon>
        <taxon>Opitutaceae</taxon>
        <taxon>Lacunisphaera</taxon>
    </lineage>
</organism>
<feature type="domain" description="P-type ATPase A" evidence="14">
    <location>
        <begin position="321"/>
        <end position="417"/>
    </location>
</feature>
<feature type="transmembrane region" description="Helical" evidence="13">
    <location>
        <begin position="461"/>
        <end position="485"/>
    </location>
</feature>
<feature type="transmembrane region" description="Helical" evidence="13">
    <location>
        <begin position="255"/>
        <end position="277"/>
    </location>
</feature>
<evidence type="ECO:0000313" key="17">
    <source>
        <dbReference type="Proteomes" id="UP000095228"/>
    </source>
</evidence>
<feature type="transmembrane region" description="Helical" evidence="13">
    <location>
        <begin position="434"/>
        <end position="455"/>
    </location>
</feature>
<dbReference type="GO" id="GO:0016887">
    <property type="term" value="F:ATP hydrolysis activity"/>
    <property type="evidence" value="ECO:0007669"/>
    <property type="project" value="InterPro"/>
</dbReference>
<dbReference type="InterPro" id="IPR036163">
    <property type="entry name" value="HMA_dom_sf"/>
</dbReference>
<name>A0A1I7PI39_9BACT</name>
<feature type="transmembrane region" description="Helical" evidence="13">
    <location>
        <begin position="283"/>
        <end position="302"/>
    </location>
</feature>
<keyword evidence="9" id="KW-1278">Translocase</keyword>
<accession>A0A1I7PI39</accession>
<evidence type="ECO:0000256" key="2">
    <source>
        <dbReference type="ARBA" id="ARBA00006024"/>
    </source>
</evidence>
<feature type="transmembrane region" description="Helical" evidence="13">
    <location>
        <begin position="192"/>
        <end position="211"/>
    </location>
</feature>
<feature type="transmembrane region" description="Helical" evidence="13">
    <location>
        <begin position="217"/>
        <end position="243"/>
    </location>
</feature>
<evidence type="ECO:0000256" key="1">
    <source>
        <dbReference type="ARBA" id="ARBA00004651"/>
    </source>
</evidence>
<keyword evidence="7" id="KW-0479">Metal-binding</keyword>
<protein>
    <submittedName>
        <fullName evidence="16">Putative copper-importing P-type ATPase A</fullName>
        <ecNumber evidence="16">3.6.3.54</ecNumber>
    </submittedName>
</protein>
<evidence type="ECO:0000256" key="6">
    <source>
        <dbReference type="ARBA" id="ARBA00022692"/>
    </source>
</evidence>
<dbReference type="Gene3D" id="3.40.50.1000">
    <property type="entry name" value="HAD superfamily/HAD-like"/>
    <property type="match status" value="1"/>
</dbReference>
<dbReference type="OrthoDB" id="9760802at2"/>
<dbReference type="InterPro" id="IPR018303">
    <property type="entry name" value="ATPase_P-typ_P_site"/>
</dbReference>
<feature type="transmembrane region" description="Helical" evidence="13">
    <location>
        <begin position="790"/>
        <end position="811"/>
    </location>
</feature>
<keyword evidence="17" id="KW-1185">Reference proteome</keyword>
<reference evidence="16 17" key="1">
    <citation type="submission" date="2016-06" db="EMBL/GenBank/DDBJ databases">
        <title>Three novel species with peptidoglycan cell walls form the new genus Lacunisphaera gen. nov. in the family Opitutaceae of the verrucomicrobial subdivision 4.</title>
        <authorList>
            <person name="Rast P."/>
            <person name="Gloeckner I."/>
            <person name="Jogler M."/>
            <person name="Boedeker C."/>
            <person name="Jeske O."/>
            <person name="Wiegand S."/>
            <person name="Reinhardt R."/>
            <person name="Schumann P."/>
            <person name="Rohde M."/>
            <person name="Spring S."/>
            <person name="Gloeckner F.O."/>
            <person name="Jogler C."/>
        </authorList>
    </citation>
    <scope>NUCLEOTIDE SEQUENCE [LARGE SCALE GENOMIC DNA]</scope>
    <source>
        <strain evidence="16 17">IG16b</strain>
    </source>
</reference>
<dbReference type="SUPFAM" id="SSF56784">
    <property type="entry name" value="HAD-like"/>
    <property type="match status" value="1"/>
</dbReference>
<evidence type="ECO:0000256" key="5">
    <source>
        <dbReference type="ARBA" id="ARBA00022553"/>
    </source>
</evidence>
<dbReference type="SUPFAM" id="SSF81653">
    <property type="entry name" value="Calcium ATPase, transduction domain A"/>
    <property type="match status" value="1"/>
</dbReference>
<dbReference type="STRING" id="1838286.Verru16b_00338"/>
<dbReference type="EMBL" id="CP016094">
    <property type="protein sequence ID" value="AOS43295.1"/>
    <property type="molecule type" value="Genomic_DNA"/>
</dbReference>
<comment type="subcellular location">
    <subcellularLocation>
        <location evidence="1">Cell membrane</location>
        <topology evidence="1">Multi-pass membrane protein</topology>
    </subcellularLocation>
</comment>
<dbReference type="PANTHER" id="PTHR43520">
    <property type="entry name" value="ATP7, ISOFORM B"/>
    <property type="match status" value="1"/>
</dbReference>
<evidence type="ECO:0000259" key="15">
    <source>
        <dbReference type="Pfam" id="PF12156"/>
    </source>
</evidence>
<dbReference type="Gene3D" id="3.40.1110.10">
    <property type="entry name" value="Calcium-transporting ATPase, cytoplasmic domain N"/>
    <property type="match status" value="1"/>
</dbReference>
<keyword evidence="16" id="KW-0378">Hydrolase</keyword>
<keyword evidence="6 13" id="KW-0812">Transmembrane</keyword>
<sequence>MTFFGKNLVNGGVSPTVRVRGLRAEPAAPVHLCRHCGTPLQTERTRESGFCCTGCAYVFRLVHEHGLEGYYKIRDTVVAPVDQVVFQPRDYAWLAEMQLEVEKSPGPSALMLEVQGISCAGCVWLIEKIFHQQKGSLAIQTDAQVGRMRLQWARGEFDAVAFARALQGFNYLVGPPGEEPAVPESRQLVRRVGLCAAFSMNIMLFALPAYFGMEASFAYAPLFNTLAMVFATLSLLTGGSYFFGRALGALRSGVLHIDLPIAVGILGAYAGSFFGWIAGREEYVYFDFVGTFILLMLVGRWAQVAAVEHNRRRLLSVQARPHKVRVLGPSGAAVDQPVENLRPGDIFRVRSGQVVPVEAQLESSAATFGTAWITGEADPREYRQGGRVPAGAVSLVRGEIQLRALQGWTDSLLAKLLQPAGRDAFRHRWLERVVGGYLIAIFVAATLAGAGWWLATHDAVHAFSVVTAVLVVSCPCAIGLSLPLADEMATVALRRHGVFVREADLWPRLARIRKLIFDKTGTLTLETPVLRNPDALAGLAPTARAALLTLVRDNAHPVSQSLCENLLAGPGGGEPLAGVISEETGYGVKLETGAGTWTLGRAGWAGGKAGCDDRARQPEMAGTEFACDGVVLARFVFEDAVRADAVAEVAALRRDGFEAYILSGDQPDKVAAMARALGLPAANGVAGVSPEQKAAWVKMLDRRDTLMLGDGANDSLAFDTAFARGTPVIHRGVLEGKADFYYLGQGIGGLRRLFAVNAARRRTHTALLVFSVVYNAFAVGLAVSGHMNPLLAAIIMPVSSLLSLAIVGAGMRRWLKV</sequence>
<dbReference type="GO" id="GO:0005524">
    <property type="term" value="F:ATP binding"/>
    <property type="evidence" value="ECO:0007669"/>
    <property type="project" value="InterPro"/>
</dbReference>
<dbReference type="SUPFAM" id="SSF55008">
    <property type="entry name" value="HMA, heavy metal-associated domain"/>
    <property type="match status" value="1"/>
</dbReference>
<gene>
    <name evidence="16" type="primary">copA</name>
    <name evidence="16" type="ORF">Verru16b_00338</name>
</gene>
<dbReference type="InterPro" id="IPR008250">
    <property type="entry name" value="ATPase_P-typ_transduc_dom_A_sf"/>
</dbReference>
<dbReference type="InterPro" id="IPR036412">
    <property type="entry name" value="HAD-like_sf"/>
</dbReference>
<dbReference type="GO" id="GO:0005886">
    <property type="term" value="C:plasma membrane"/>
    <property type="evidence" value="ECO:0007669"/>
    <property type="project" value="UniProtKB-SubCell"/>
</dbReference>
<evidence type="ECO:0000313" key="16">
    <source>
        <dbReference type="EMBL" id="AOS43295.1"/>
    </source>
</evidence>
<dbReference type="KEGG" id="obg:Verru16b_00338"/>
<evidence type="ECO:0000256" key="9">
    <source>
        <dbReference type="ARBA" id="ARBA00022967"/>
    </source>
</evidence>
<feature type="domain" description="Putative metal-binding" evidence="15">
    <location>
        <begin position="33"/>
        <end position="81"/>
    </location>
</feature>
<dbReference type="Gene3D" id="2.70.150.10">
    <property type="entry name" value="Calcium-transporting ATPase, cytoplasmic transduction domain A"/>
    <property type="match status" value="1"/>
</dbReference>
<evidence type="ECO:0000256" key="3">
    <source>
        <dbReference type="ARBA" id="ARBA00022448"/>
    </source>
</evidence>
<dbReference type="EC" id="3.6.3.54" evidence="16"/>
<dbReference type="InterPro" id="IPR023214">
    <property type="entry name" value="HAD_sf"/>
</dbReference>
<evidence type="ECO:0000256" key="8">
    <source>
        <dbReference type="ARBA" id="ARBA00022842"/>
    </source>
</evidence>
<evidence type="ECO:0000256" key="12">
    <source>
        <dbReference type="ARBA" id="ARBA00023136"/>
    </source>
</evidence>
<feature type="transmembrane region" description="Helical" evidence="13">
    <location>
        <begin position="766"/>
        <end position="784"/>
    </location>
</feature>
<evidence type="ECO:0000259" key="14">
    <source>
        <dbReference type="Pfam" id="PF00122"/>
    </source>
</evidence>
<evidence type="ECO:0000256" key="4">
    <source>
        <dbReference type="ARBA" id="ARBA00022475"/>
    </source>
</evidence>